<evidence type="ECO:0000313" key="3">
    <source>
        <dbReference type="EMBL" id="STX51720.1"/>
    </source>
</evidence>
<protein>
    <submittedName>
        <fullName evidence="3">Acyl-CoA thioesterase</fullName>
        <ecNumber evidence="3">3.1.2.-</ecNumber>
    </submittedName>
</protein>
<keyword evidence="2 3" id="KW-0378">Hydrolase</keyword>
<evidence type="ECO:0000256" key="1">
    <source>
        <dbReference type="ARBA" id="ARBA00005953"/>
    </source>
</evidence>
<dbReference type="NCBIfam" id="TIGR02799">
    <property type="entry name" value="thio_ybgC"/>
    <property type="match status" value="1"/>
</dbReference>
<dbReference type="Gene3D" id="3.10.129.10">
    <property type="entry name" value="Hotdog Thioesterase"/>
    <property type="match status" value="1"/>
</dbReference>
<dbReference type="OrthoDB" id="9808429at2"/>
<dbReference type="PIRSF" id="PIRSF003230">
    <property type="entry name" value="YbgC"/>
    <property type="match status" value="1"/>
</dbReference>
<dbReference type="InterPro" id="IPR014166">
    <property type="entry name" value="Tol-Pal_acyl-CoA_thioesterase"/>
</dbReference>
<sequence length="132" mass="15438">MNLKETYQTNFRVYIEDTDAMGIVYHANYLRFFERARSEMLRQAGLPLTKLAMLDYYFSISDIKLHYYYPARLDDVLSISTFISDKTSCSLLFEQTMEAKEKLLCQGTIKVVCINKEMKPKRLPDNLANVLN</sequence>
<dbReference type="InterPro" id="IPR029069">
    <property type="entry name" value="HotDog_dom_sf"/>
</dbReference>
<dbReference type="PANTHER" id="PTHR31793">
    <property type="entry name" value="4-HYDROXYBENZOYL-COA THIOESTERASE FAMILY MEMBER"/>
    <property type="match status" value="1"/>
</dbReference>
<gene>
    <name evidence="3" type="primary">ybgC_2</name>
    <name evidence="3" type="ORF">NCTC13316_01816</name>
</gene>
<dbReference type="InterPro" id="IPR050563">
    <property type="entry name" value="4-hydroxybenzoyl-CoA_TE"/>
</dbReference>
<keyword evidence="4" id="KW-1185">Reference proteome</keyword>
<proteinExistence type="inferred from homology"/>
<dbReference type="SUPFAM" id="SSF54637">
    <property type="entry name" value="Thioesterase/thiol ester dehydrase-isomerase"/>
    <property type="match status" value="1"/>
</dbReference>
<dbReference type="FunFam" id="3.10.129.10:FF:000004">
    <property type="entry name" value="Tol-pal system-associated acyl-CoA thioesterase"/>
    <property type="match status" value="1"/>
</dbReference>
<evidence type="ECO:0000313" key="4">
    <source>
        <dbReference type="Proteomes" id="UP000254794"/>
    </source>
</evidence>
<dbReference type="InterPro" id="IPR006684">
    <property type="entry name" value="YbgC/YbaW"/>
</dbReference>
<reference evidence="3 4" key="1">
    <citation type="submission" date="2018-06" db="EMBL/GenBank/DDBJ databases">
        <authorList>
            <consortium name="Pathogen Informatics"/>
            <person name="Doyle S."/>
        </authorList>
    </citation>
    <scope>NUCLEOTIDE SEQUENCE [LARGE SCALE GENOMIC DNA]</scope>
    <source>
        <strain evidence="3 4">NCTC13316</strain>
    </source>
</reference>
<dbReference type="RefSeq" id="WP_115331337.1">
    <property type="nucleotide sequence ID" value="NZ_CAAAHP010000002.1"/>
</dbReference>
<accession>A0A378JP13</accession>
<dbReference type="EMBL" id="UGOD01000001">
    <property type="protein sequence ID" value="STX51720.1"/>
    <property type="molecule type" value="Genomic_DNA"/>
</dbReference>
<dbReference type="NCBIfam" id="TIGR00051">
    <property type="entry name" value="YbgC/FadM family acyl-CoA thioesterase"/>
    <property type="match status" value="1"/>
</dbReference>
<dbReference type="AlphaFoldDB" id="A0A378JP13"/>
<dbReference type="Proteomes" id="UP000254794">
    <property type="component" value="Unassembled WGS sequence"/>
</dbReference>
<dbReference type="GO" id="GO:0047617">
    <property type="term" value="F:fatty acyl-CoA hydrolase activity"/>
    <property type="evidence" value="ECO:0007669"/>
    <property type="project" value="TreeGrafter"/>
</dbReference>
<name>A0A378JP13_9GAMM</name>
<dbReference type="Pfam" id="PF13279">
    <property type="entry name" value="4HBT_2"/>
    <property type="match status" value="1"/>
</dbReference>
<comment type="similarity">
    <text evidence="1">Belongs to the 4-hydroxybenzoyl-CoA thioesterase family.</text>
</comment>
<dbReference type="CDD" id="cd00586">
    <property type="entry name" value="4HBT"/>
    <property type="match status" value="1"/>
</dbReference>
<evidence type="ECO:0000256" key="2">
    <source>
        <dbReference type="ARBA" id="ARBA00022801"/>
    </source>
</evidence>
<dbReference type="PANTHER" id="PTHR31793:SF37">
    <property type="entry name" value="ACYL-COA THIOESTER HYDROLASE YBGC"/>
    <property type="match status" value="1"/>
</dbReference>
<organism evidence="3 4">
    <name type="scientific">Legionella busanensis</name>
    <dbReference type="NCBI Taxonomy" id="190655"/>
    <lineage>
        <taxon>Bacteria</taxon>
        <taxon>Pseudomonadati</taxon>
        <taxon>Pseudomonadota</taxon>
        <taxon>Gammaproteobacteria</taxon>
        <taxon>Legionellales</taxon>
        <taxon>Legionellaceae</taxon>
        <taxon>Legionella</taxon>
    </lineage>
</organism>
<dbReference type="EC" id="3.1.2.-" evidence="3"/>
<dbReference type="PROSITE" id="PS01328">
    <property type="entry name" value="4HBCOA_THIOESTERASE"/>
    <property type="match status" value="1"/>
</dbReference>
<dbReference type="InterPro" id="IPR008272">
    <property type="entry name" value="HB-CoA_thioesterase_AS"/>
</dbReference>